<evidence type="ECO:0000313" key="2">
    <source>
        <dbReference type="EMBL" id="MCW8085508.1"/>
    </source>
</evidence>
<accession>A0ABT3NUE8</accession>
<dbReference type="RefSeq" id="WP_301589408.1">
    <property type="nucleotide sequence ID" value="NZ_JAPFQI010000003.1"/>
</dbReference>
<keyword evidence="3" id="KW-1185">Reference proteome</keyword>
<dbReference type="Proteomes" id="UP001526430">
    <property type="component" value="Unassembled WGS sequence"/>
</dbReference>
<name>A0ABT3NUE8_9PROT</name>
<feature type="signal peptide" evidence="1">
    <location>
        <begin position="1"/>
        <end position="18"/>
    </location>
</feature>
<reference evidence="2 3" key="1">
    <citation type="submission" date="2022-10" db="EMBL/GenBank/DDBJ databases">
        <title>Roseococcus glaciei nov., sp. nov., isolated from glacier.</title>
        <authorList>
            <person name="Liu Q."/>
            <person name="Xin Y.-H."/>
        </authorList>
    </citation>
    <scope>NUCLEOTIDE SEQUENCE [LARGE SCALE GENOMIC DNA]</scope>
    <source>
        <strain evidence="2 3">MDT2-1-1</strain>
    </source>
</reference>
<keyword evidence="1" id="KW-0732">Signal</keyword>
<dbReference type="EMBL" id="JAPFQI010000003">
    <property type="protein sequence ID" value="MCW8085508.1"/>
    <property type="molecule type" value="Genomic_DNA"/>
</dbReference>
<evidence type="ECO:0000256" key="1">
    <source>
        <dbReference type="SAM" id="SignalP"/>
    </source>
</evidence>
<protein>
    <submittedName>
        <fullName evidence="2">Uncharacterized protein</fullName>
    </submittedName>
</protein>
<evidence type="ECO:0000313" key="3">
    <source>
        <dbReference type="Proteomes" id="UP001526430"/>
    </source>
</evidence>
<comment type="caution">
    <text evidence="2">The sequence shown here is derived from an EMBL/GenBank/DDBJ whole genome shotgun (WGS) entry which is preliminary data.</text>
</comment>
<feature type="chain" id="PRO_5046468247" evidence="1">
    <location>
        <begin position="19"/>
        <end position="103"/>
    </location>
</feature>
<proteinExistence type="predicted"/>
<sequence>MMKRVLAFLLALAPLAAAAQAPQARCWIDYAGFEERVPHLDIERCPGNDPTPEQGFCRIALQENSVLIYVFRHDQQAGGPCLVRIDRQYFNDFVGSQGTIYGP</sequence>
<organism evidence="2 3">
    <name type="scientific">Sabulicella glaciei</name>
    <dbReference type="NCBI Taxonomy" id="2984948"/>
    <lineage>
        <taxon>Bacteria</taxon>
        <taxon>Pseudomonadati</taxon>
        <taxon>Pseudomonadota</taxon>
        <taxon>Alphaproteobacteria</taxon>
        <taxon>Acetobacterales</taxon>
        <taxon>Acetobacteraceae</taxon>
        <taxon>Sabulicella</taxon>
    </lineage>
</organism>
<gene>
    <name evidence="2" type="ORF">OF850_07720</name>
</gene>